<accession>A0A1D8GKW4</accession>
<dbReference type="AlphaFoldDB" id="A0A1D8GKW4"/>
<keyword evidence="1" id="KW-0812">Transmembrane</keyword>
<keyword evidence="1" id="KW-1133">Transmembrane helix</keyword>
<reference evidence="2 3" key="1">
    <citation type="submission" date="2016-09" db="EMBL/GenBank/DDBJ databases">
        <title>Genomic analysis reveals versatility of anaerobic energy metabolism of Geosporobacter ferrireducens IRF9 of phylum Firmicutes.</title>
        <authorList>
            <person name="Kim S.-J."/>
        </authorList>
    </citation>
    <scope>NUCLEOTIDE SEQUENCE [LARGE SCALE GENOMIC DNA]</scope>
    <source>
        <strain evidence="2 3">IRF9</strain>
    </source>
</reference>
<keyword evidence="3" id="KW-1185">Reference proteome</keyword>
<evidence type="ECO:0000313" key="2">
    <source>
        <dbReference type="EMBL" id="AOT71547.1"/>
    </source>
</evidence>
<dbReference type="KEGG" id="gfe:Gferi_19620"/>
<keyword evidence="1" id="KW-0472">Membrane</keyword>
<evidence type="ECO:0000256" key="1">
    <source>
        <dbReference type="SAM" id="Phobius"/>
    </source>
</evidence>
<organism evidence="2 3">
    <name type="scientific">Geosporobacter ferrireducens</name>
    <dbReference type="NCBI Taxonomy" id="1424294"/>
    <lineage>
        <taxon>Bacteria</taxon>
        <taxon>Bacillati</taxon>
        <taxon>Bacillota</taxon>
        <taxon>Clostridia</taxon>
        <taxon>Peptostreptococcales</taxon>
        <taxon>Thermotaleaceae</taxon>
        <taxon>Geosporobacter</taxon>
    </lineage>
</organism>
<name>A0A1D8GKW4_9FIRM</name>
<feature type="transmembrane region" description="Helical" evidence="1">
    <location>
        <begin position="12"/>
        <end position="32"/>
    </location>
</feature>
<dbReference type="EMBL" id="CP017269">
    <property type="protein sequence ID" value="AOT71547.1"/>
    <property type="molecule type" value="Genomic_DNA"/>
</dbReference>
<dbReference type="Proteomes" id="UP000095743">
    <property type="component" value="Chromosome"/>
</dbReference>
<evidence type="ECO:0000313" key="3">
    <source>
        <dbReference type="Proteomes" id="UP000095743"/>
    </source>
</evidence>
<gene>
    <name evidence="2" type="ORF">Gferi_19620</name>
</gene>
<protein>
    <submittedName>
        <fullName evidence="2">Uncharacterized protein</fullName>
    </submittedName>
</protein>
<proteinExistence type="predicted"/>
<dbReference type="STRING" id="1424294.Gferi_19620"/>
<sequence length="66" mass="8005">MMHPNTGCFYFLVLWAKKYTLIANWEFVFYFGKRKNKYLMIKIINKICLKISCGDIYRLAIKFIEI</sequence>